<dbReference type="GO" id="GO:0016746">
    <property type="term" value="F:acyltransferase activity"/>
    <property type="evidence" value="ECO:0007669"/>
    <property type="project" value="UniProtKB-KW"/>
</dbReference>
<dbReference type="PANTHER" id="PTHR43877">
    <property type="entry name" value="AMINOALKYLPHOSPHONATE N-ACETYLTRANSFERASE-RELATED-RELATED"/>
    <property type="match status" value="1"/>
</dbReference>
<dbReference type="InterPro" id="IPR000182">
    <property type="entry name" value="GNAT_dom"/>
</dbReference>
<comment type="caution">
    <text evidence="4">The sequence shown here is derived from an EMBL/GenBank/DDBJ whole genome shotgun (WGS) entry which is preliminary data.</text>
</comment>
<dbReference type="Gene3D" id="3.40.630.30">
    <property type="match status" value="1"/>
</dbReference>
<dbReference type="Proteomes" id="UP001595840">
    <property type="component" value="Unassembled WGS sequence"/>
</dbReference>
<gene>
    <name evidence="4" type="ORF">ACFOX3_13255</name>
</gene>
<feature type="domain" description="N-acetyltransferase" evidence="3">
    <location>
        <begin position="2"/>
        <end position="149"/>
    </location>
</feature>
<dbReference type="Pfam" id="PF00583">
    <property type="entry name" value="Acetyltransf_1"/>
    <property type="match status" value="1"/>
</dbReference>
<name>A0ABV8V5T7_9GAMM</name>
<dbReference type="CDD" id="cd04301">
    <property type="entry name" value="NAT_SF"/>
    <property type="match status" value="1"/>
</dbReference>
<dbReference type="EMBL" id="JBHSCX010000020">
    <property type="protein sequence ID" value="MFC4363276.1"/>
    <property type="molecule type" value="Genomic_DNA"/>
</dbReference>
<keyword evidence="5" id="KW-1185">Reference proteome</keyword>
<sequence>MLNIRKANLQDVAQLSVLFNDYRIFYQQASDLTLAETYLAARMQAQESIIFVAESAGLLMGFSQLYPTFCSVACAPYFVLYDLFVAKSARRQGAAEALLKASAEFAREQGADRLELATAIDNTQAQELYEKCGWELDQTFFHYALPLKT</sequence>
<dbReference type="RefSeq" id="WP_290260972.1">
    <property type="nucleotide sequence ID" value="NZ_JAUFQG010000004.1"/>
</dbReference>
<evidence type="ECO:0000256" key="1">
    <source>
        <dbReference type="ARBA" id="ARBA00022679"/>
    </source>
</evidence>
<evidence type="ECO:0000256" key="2">
    <source>
        <dbReference type="ARBA" id="ARBA00023315"/>
    </source>
</evidence>
<dbReference type="EC" id="2.3.-.-" evidence="4"/>
<keyword evidence="1 4" id="KW-0808">Transferase</keyword>
<proteinExistence type="predicted"/>
<dbReference type="PANTHER" id="PTHR43877:SF2">
    <property type="entry name" value="AMINOALKYLPHOSPHONATE N-ACETYLTRANSFERASE-RELATED"/>
    <property type="match status" value="1"/>
</dbReference>
<dbReference type="SUPFAM" id="SSF55729">
    <property type="entry name" value="Acyl-CoA N-acyltransferases (Nat)"/>
    <property type="match status" value="1"/>
</dbReference>
<evidence type="ECO:0000313" key="5">
    <source>
        <dbReference type="Proteomes" id="UP001595840"/>
    </source>
</evidence>
<reference evidence="5" key="1">
    <citation type="journal article" date="2019" name="Int. J. Syst. Evol. Microbiol.">
        <title>The Global Catalogue of Microorganisms (GCM) 10K type strain sequencing project: providing services to taxonomists for standard genome sequencing and annotation.</title>
        <authorList>
            <consortium name="The Broad Institute Genomics Platform"/>
            <consortium name="The Broad Institute Genome Sequencing Center for Infectious Disease"/>
            <person name="Wu L."/>
            <person name="Ma J."/>
        </authorList>
    </citation>
    <scope>NUCLEOTIDE SEQUENCE [LARGE SCALE GENOMIC DNA]</scope>
    <source>
        <strain evidence="5">CECT 8570</strain>
    </source>
</reference>
<protein>
    <submittedName>
        <fullName evidence="4">GNAT family N-acetyltransferase</fullName>
        <ecNumber evidence="4">2.3.-.-</ecNumber>
    </submittedName>
</protein>
<evidence type="ECO:0000313" key="4">
    <source>
        <dbReference type="EMBL" id="MFC4363276.1"/>
    </source>
</evidence>
<evidence type="ECO:0000259" key="3">
    <source>
        <dbReference type="PROSITE" id="PS51186"/>
    </source>
</evidence>
<dbReference type="InterPro" id="IPR016181">
    <property type="entry name" value="Acyl_CoA_acyltransferase"/>
</dbReference>
<keyword evidence="2 4" id="KW-0012">Acyltransferase</keyword>
<dbReference type="InterPro" id="IPR050832">
    <property type="entry name" value="Bact_Acetyltransf"/>
</dbReference>
<organism evidence="4 5">
    <name type="scientific">Simiduia curdlanivorans</name>
    <dbReference type="NCBI Taxonomy" id="1492769"/>
    <lineage>
        <taxon>Bacteria</taxon>
        <taxon>Pseudomonadati</taxon>
        <taxon>Pseudomonadota</taxon>
        <taxon>Gammaproteobacteria</taxon>
        <taxon>Cellvibrionales</taxon>
        <taxon>Cellvibrionaceae</taxon>
        <taxon>Simiduia</taxon>
    </lineage>
</organism>
<accession>A0ABV8V5T7</accession>
<dbReference type="PROSITE" id="PS51186">
    <property type="entry name" value="GNAT"/>
    <property type="match status" value="1"/>
</dbReference>